<dbReference type="InterPro" id="IPR015315">
    <property type="entry name" value="DUF1963"/>
</dbReference>
<reference evidence="3" key="1">
    <citation type="journal article" date="2014" name="Int. J. Syst. Evol. Microbiol.">
        <title>Complete genome sequence of Corynebacterium casei LMG S-19264T (=DSM 44701T), isolated from a smear-ripened cheese.</title>
        <authorList>
            <consortium name="US DOE Joint Genome Institute (JGI-PGF)"/>
            <person name="Walter F."/>
            <person name="Albersmeier A."/>
            <person name="Kalinowski J."/>
            <person name="Ruckert C."/>
        </authorList>
    </citation>
    <scope>NUCLEOTIDE SEQUENCE</scope>
    <source>
        <strain evidence="3">KCTC 32255</strain>
    </source>
</reference>
<dbReference type="Proteomes" id="UP000648075">
    <property type="component" value="Unassembled WGS sequence"/>
</dbReference>
<evidence type="ECO:0000313" key="4">
    <source>
        <dbReference type="Proteomes" id="UP000648075"/>
    </source>
</evidence>
<proteinExistence type="predicted"/>
<reference evidence="3" key="2">
    <citation type="submission" date="2020-09" db="EMBL/GenBank/DDBJ databases">
        <authorList>
            <person name="Sun Q."/>
            <person name="Kim S."/>
        </authorList>
    </citation>
    <scope>NUCLEOTIDE SEQUENCE</scope>
    <source>
        <strain evidence="3">KCTC 32255</strain>
    </source>
</reference>
<name>A0A918PG39_9SPHN</name>
<dbReference type="Gene3D" id="2.30.320.10">
    <property type="entry name" value="YwqG-like"/>
    <property type="match status" value="1"/>
</dbReference>
<keyword evidence="2" id="KW-0812">Transmembrane</keyword>
<dbReference type="AlphaFoldDB" id="A0A918PG39"/>
<keyword evidence="2" id="KW-0472">Membrane</keyword>
<evidence type="ECO:0000256" key="2">
    <source>
        <dbReference type="SAM" id="Phobius"/>
    </source>
</evidence>
<dbReference type="Pfam" id="PF09234">
    <property type="entry name" value="DUF1963"/>
    <property type="match status" value="1"/>
</dbReference>
<evidence type="ECO:0000313" key="3">
    <source>
        <dbReference type="EMBL" id="GGZ07191.1"/>
    </source>
</evidence>
<accession>A0A918PG39</accession>
<comment type="caution">
    <text evidence="3">The sequence shown here is derived from an EMBL/GenBank/DDBJ whole genome shotgun (WGS) entry which is preliminary data.</text>
</comment>
<feature type="region of interest" description="Disordered" evidence="1">
    <location>
        <begin position="74"/>
        <end position="98"/>
    </location>
</feature>
<feature type="transmembrane region" description="Helical" evidence="2">
    <location>
        <begin position="45"/>
        <end position="67"/>
    </location>
</feature>
<evidence type="ECO:0000256" key="1">
    <source>
        <dbReference type="SAM" id="MobiDB-lite"/>
    </source>
</evidence>
<keyword evidence="4" id="KW-1185">Reference proteome</keyword>
<protein>
    <recommendedName>
        <fullName evidence="5">DUF1963 domain-containing protein</fullName>
    </recommendedName>
</protein>
<gene>
    <name evidence="3" type="ORF">GCM10011614_22600</name>
</gene>
<sequence>MVLTFGFAVALTGYVAMAPFAGSPPGSPARPVLLVLDQLAAQLNAVAGRGVAIIGLLVIGGILALLLGMPGGPTAQPGTASSRGRSRRDRAEPAGTAIFRPEPAISPDRIAALRRRAGGEEAVGVDEMFAPIADYGDAMEEPEAPAAGPATDLRTLPVVLVRKPRERDRDWTGDLSWLGGLPRLCDASWPQGVHGAPLPFLAQIDLADVAAACPDSPLPAGGSLAFFARLDQDRIADGAVVHVADGVGDFTDPPAGLPPAFDEGGAPFPAAPTRGSRAVFPFWPVETVPLALSAHDAAGFAAAMRAALDDAIGPPPMEDFSAQPGGAALEGLWWHSVHHLGDRLHDIAAMAEDIVAQGSAPPDELARIAEERVALPPMLAAMDQFVEDRDPWQPLTDEELALVEDILTELHASYPALIACTRPNLSLAALATASLRAMITGGPEALAALPEPVLERVNADHALPRGPQHRLFGAGTSGDDIVLLQLGRDDLMEWRWREGAAIRFTIALDQARIGNWSAAQAALTDD</sequence>
<dbReference type="SUPFAM" id="SSF103032">
    <property type="entry name" value="Hypothetical protein YwqG"/>
    <property type="match status" value="1"/>
</dbReference>
<keyword evidence="2" id="KW-1133">Transmembrane helix</keyword>
<organism evidence="3 4">
    <name type="scientific">Novosphingobium colocasiae</name>
    <dbReference type="NCBI Taxonomy" id="1256513"/>
    <lineage>
        <taxon>Bacteria</taxon>
        <taxon>Pseudomonadati</taxon>
        <taxon>Pseudomonadota</taxon>
        <taxon>Alphaproteobacteria</taxon>
        <taxon>Sphingomonadales</taxon>
        <taxon>Sphingomonadaceae</taxon>
        <taxon>Novosphingobium</taxon>
    </lineage>
</organism>
<dbReference type="InterPro" id="IPR035948">
    <property type="entry name" value="YwqG-like_sf"/>
</dbReference>
<evidence type="ECO:0008006" key="5">
    <source>
        <dbReference type="Google" id="ProtNLM"/>
    </source>
</evidence>
<dbReference type="EMBL" id="BMZA01000008">
    <property type="protein sequence ID" value="GGZ07191.1"/>
    <property type="molecule type" value="Genomic_DNA"/>
</dbReference>